<accession>C0D0T8</accession>
<dbReference type="InterPro" id="IPR028082">
    <property type="entry name" value="Peripla_BP_I"/>
</dbReference>
<dbReference type="InterPro" id="IPR046335">
    <property type="entry name" value="LacI/GalR-like_sensor"/>
</dbReference>
<evidence type="ECO:0000256" key="2">
    <source>
        <dbReference type="ARBA" id="ARBA00023125"/>
    </source>
</evidence>
<name>C0D0T8_9FIRM</name>
<comment type="caution">
    <text evidence="5">The sequence shown here is derived from an EMBL/GenBank/DDBJ whole genome shotgun (WGS) entry which is preliminary data.</text>
</comment>
<dbReference type="CDD" id="cd07377">
    <property type="entry name" value="WHTH_GntR"/>
    <property type="match status" value="1"/>
</dbReference>
<dbReference type="Pfam" id="PF13377">
    <property type="entry name" value="Peripla_BP_3"/>
    <property type="match status" value="1"/>
</dbReference>
<feature type="domain" description="HTH gntR-type" evidence="4">
    <location>
        <begin position="27"/>
        <end position="95"/>
    </location>
</feature>
<keyword evidence="3" id="KW-0804">Transcription</keyword>
<reference evidence="5 6" key="2">
    <citation type="submission" date="2009-02" db="EMBL/GenBank/DDBJ databases">
        <title>Draft genome sequence of Clostridium asparagiforme (DSM 15981).</title>
        <authorList>
            <person name="Sudarsanam P."/>
            <person name="Ley R."/>
            <person name="Guruge J."/>
            <person name="Turnbaugh P.J."/>
            <person name="Mahowald M."/>
            <person name="Liep D."/>
            <person name="Gordon J."/>
        </authorList>
    </citation>
    <scope>NUCLEOTIDE SEQUENCE [LARGE SCALE GENOMIC DNA]</scope>
    <source>
        <strain evidence="5 6">DSM 15981</strain>
    </source>
</reference>
<dbReference type="Gene3D" id="3.40.50.2300">
    <property type="match status" value="2"/>
</dbReference>
<dbReference type="SMART" id="SM00345">
    <property type="entry name" value="HTH_GNTR"/>
    <property type="match status" value="1"/>
</dbReference>
<dbReference type="EMBL" id="ACCJ01000186">
    <property type="protein sequence ID" value="EEG55052.1"/>
    <property type="molecule type" value="Genomic_DNA"/>
</dbReference>
<proteinExistence type="predicted"/>
<reference evidence="5 6" key="1">
    <citation type="submission" date="2009-01" db="EMBL/GenBank/DDBJ databases">
        <authorList>
            <person name="Fulton L."/>
            <person name="Clifton S."/>
            <person name="Fulton B."/>
            <person name="Xu J."/>
            <person name="Minx P."/>
            <person name="Pepin K.H."/>
            <person name="Johnson M."/>
            <person name="Bhonagiri V."/>
            <person name="Nash W.E."/>
            <person name="Mardis E.R."/>
            <person name="Wilson R.K."/>
        </authorList>
    </citation>
    <scope>NUCLEOTIDE SEQUENCE [LARGE SCALE GENOMIC DNA]</scope>
    <source>
        <strain evidence="5 6">DSM 15981</strain>
    </source>
</reference>
<evidence type="ECO:0000313" key="6">
    <source>
        <dbReference type="Proteomes" id="UP000004756"/>
    </source>
</evidence>
<dbReference type="HOGENOM" id="CLU_037628_15_0_9"/>
<protein>
    <submittedName>
        <fullName evidence="5">Arabinose metabolism transcriptional repressor</fullName>
    </submittedName>
</protein>
<dbReference type="InterPro" id="IPR036390">
    <property type="entry name" value="WH_DNA-bd_sf"/>
</dbReference>
<keyword evidence="6" id="KW-1185">Reference proteome</keyword>
<evidence type="ECO:0000259" key="4">
    <source>
        <dbReference type="PROSITE" id="PS50949"/>
    </source>
</evidence>
<dbReference type="GO" id="GO:0003700">
    <property type="term" value="F:DNA-binding transcription factor activity"/>
    <property type="evidence" value="ECO:0007669"/>
    <property type="project" value="InterPro"/>
</dbReference>
<dbReference type="PANTHER" id="PTHR30146:SF150">
    <property type="entry name" value="ARABINOSE METABOLISM TRANSCRIPTIONAL REPRESSOR"/>
    <property type="match status" value="1"/>
</dbReference>
<dbReference type="Pfam" id="PF00392">
    <property type="entry name" value="GntR"/>
    <property type="match status" value="1"/>
</dbReference>
<dbReference type="SUPFAM" id="SSF46785">
    <property type="entry name" value="Winged helix' DNA-binding domain"/>
    <property type="match status" value="1"/>
</dbReference>
<sequence>MTGIQILYLNREEFVRFFNMNGEVPMAIKYRWVAERLELMIERQIQKGIHKLPTEQELCGRYRVSRQTVRTALKLLEQKGLIAGKQGSGYYITGRSAKPQGNVIGILISSDQEYIYPGVITDIRSILSPAGFTDRVFTTDNSVSREREILLSLLKNPLRGLIVEGSKSALPNPNLDLYRRLMKTGCRLVFLFNYYPALPDCLCVKDDNYYGSTLLVQYLAAQGHREIGGIFKADDLQGAERYQGYMEAMRDLGLPLSDERVCWYGSRELDRLLHSRDTRFLRNMVTDCLSGCTAVVCYNDIIAYYLVDELLLAGYELPSGMAIAAFDNTYFSNSDVLTVTTLSHQPHEMGTRAAEAMIRQLSGLPVSSQEARWKLNLKESTQTQM</sequence>
<dbReference type="PANTHER" id="PTHR30146">
    <property type="entry name" value="LACI-RELATED TRANSCRIPTIONAL REPRESSOR"/>
    <property type="match status" value="1"/>
</dbReference>
<evidence type="ECO:0000256" key="1">
    <source>
        <dbReference type="ARBA" id="ARBA00023015"/>
    </source>
</evidence>
<dbReference type="PROSITE" id="PS50949">
    <property type="entry name" value="HTH_GNTR"/>
    <property type="match status" value="1"/>
</dbReference>
<evidence type="ECO:0000313" key="5">
    <source>
        <dbReference type="EMBL" id="EEG55052.1"/>
    </source>
</evidence>
<dbReference type="InterPro" id="IPR036388">
    <property type="entry name" value="WH-like_DNA-bd_sf"/>
</dbReference>
<dbReference type="PRINTS" id="PR00035">
    <property type="entry name" value="HTHGNTR"/>
</dbReference>
<dbReference type="InterPro" id="IPR000524">
    <property type="entry name" value="Tscrpt_reg_HTH_GntR"/>
</dbReference>
<dbReference type="InterPro" id="IPR033532">
    <property type="entry name" value="AraR_ligand_bind_dom"/>
</dbReference>
<dbReference type="AlphaFoldDB" id="C0D0T8"/>
<organism evidence="5 6">
    <name type="scientific">[Clostridium] asparagiforme DSM 15981</name>
    <dbReference type="NCBI Taxonomy" id="518636"/>
    <lineage>
        <taxon>Bacteria</taxon>
        <taxon>Bacillati</taxon>
        <taxon>Bacillota</taxon>
        <taxon>Clostridia</taxon>
        <taxon>Lachnospirales</taxon>
        <taxon>Lachnospiraceae</taxon>
        <taxon>Enterocloster</taxon>
    </lineage>
</organism>
<dbReference type="SUPFAM" id="SSF53822">
    <property type="entry name" value="Periplasmic binding protein-like I"/>
    <property type="match status" value="1"/>
</dbReference>
<evidence type="ECO:0000256" key="3">
    <source>
        <dbReference type="ARBA" id="ARBA00023163"/>
    </source>
</evidence>
<gene>
    <name evidence="5" type="primary">araR</name>
    <name evidence="5" type="ORF">CLOSTASPAR_02875</name>
</gene>
<keyword evidence="2" id="KW-0238">DNA-binding</keyword>
<dbReference type="CDD" id="cd01541">
    <property type="entry name" value="PBP1_AraR"/>
    <property type="match status" value="1"/>
</dbReference>
<dbReference type="Proteomes" id="UP000004756">
    <property type="component" value="Unassembled WGS sequence"/>
</dbReference>
<dbReference type="GO" id="GO:0000976">
    <property type="term" value="F:transcription cis-regulatory region binding"/>
    <property type="evidence" value="ECO:0007669"/>
    <property type="project" value="TreeGrafter"/>
</dbReference>
<dbReference type="Gene3D" id="1.10.10.10">
    <property type="entry name" value="Winged helix-like DNA-binding domain superfamily/Winged helix DNA-binding domain"/>
    <property type="match status" value="1"/>
</dbReference>
<keyword evidence="1" id="KW-0805">Transcription regulation</keyword>